<evidence type="ECO:0000313" key="3">
    <source>
        <dbReference type="Proteomes" id="UP000248646"/>
    </source>
</evidence>
<organism evidence="2 3">
    <name type="scientific">Psychrobacillus insolitus</name>
    <dbReference type="NCBI Taxonomy" id="1461"/>
    <lineage>
        <taxon>Bacteria</taxon>
        <taxon>Bacillati</taxon>
        <taxon>Bacillota</taxon>
        <taxon>Bacilli</taxon>
        <taxon>Bacillales</taxon>
        <taxon>Bacillaceae</taxon>
        <taxon>Psychrobacillus</taxon>
    </lineage>
</organism>
<dbReference type="Gene3D" id="2.40.10.220">
    <property type="entry name" value="predicted glycosyltransferase like domains"/>
    <property type="match status" value="1"/>
</dbReference>
<evidence type="ECO:0000259" key="1">
    <source>
        <dbReference type="Pfam" id="PF07238"/>
    </source>
</evidence>
<dbReference type="OrthoDB" id="2354159at2"/>
<evidence type="ECO:0000313" key="2">
    <source>
        <dbReference type="EMBL" id="PZX08237.1"/>
    </source>
</evidence>
<protein>
    <submittedName>
        <fullName evidence="2">PilZ domain-containing protein</fullName>
    </submittedName>
</protein>
<name>A0A2W7MM77_9BACI</name>
<dbReference type="AlphaFoldDB" id="A0A2W7MM77"/>
<comment type="caution">
    <text evidence="2">The sequence shown here is derived from an EMBL/GenBank/DDBJ whole genome shotgun (WGS) entry which is preliminary data.</text>
</comment>
<dbReference type="Proteomes" id="UP000248646">
    <property type="component" value="Unassembled WGS sequence"/>
</dbReference>
<sequence>MLYKRNEYFRYTFGEPCDATFRLIKNATATSEMEMSKKGNCKIIDISPNGLRIYTQFQISIDQLKQVEIQFVLDESPIQIIGEFVWTKRKNDAFEYGIRLMGDHESEKLITEELKARRHKEVEKKK</sequence>
<dbReference type="GO" id="GO:0035438">
    <property type="term" value="F:cyclic-di-GMP binding"/>
    <property type="evidence" value="ECO:0007669"/>
    <property type="project" value="InterPro"/>
</dbReference>
<dbReference type="RefSeq" id="WP_111438824.1">
    <property type="nucleotide sequence ID" value="NZ_QKZI01000001.1"/>
</dbReference>
<feature type="domain" description="PilZ" evidence="1">
    <location>
        <begin position="39"/>
        <end position="110"/>
    </location>
</feature>
<keyword evidence="3" id="KW-1185">Reference proteome</keyword>
<gene>
    <name evidence="2" type="ORF">C7437_1011361</name>
</gene>
<accession>A0A2W7MM77</accession>
<reference evidence="2 3" key="1">
    <citation type="submission" date="2018-06" db="EMBL/GenBank/DDBJ databases">
        <title>Genomic Encyclopedia of Type Strains, Phase IV (KMG-IV): sequencing the most valuable type-strain genomes for metagenomic binning, comparative biology and taxonomic classification.</title>
        <authorList>
            <person name="Goeker M."/>
        </authorList>
    </citation>
    <scope>NUCLEOTIDE SEQUENCE [LARGE SCALE GENOMIC DNA]</scope>
    <source>
        <strain evidence="2 3">DSM 5</strain>
    </source>
</reference>
<dbReference type="EMBL" id="QKZI01000001">
    <property type="protein sequence ID" value="PZX08237.1"/>
    <property type="molecule type" value="Genomic_DNA"/>
</dbReference>
<dbReference type="Pfam" id="PF07238">
    <property type="entry name" value="PilZ"/>
    <property type="match status" value="1"/>
</dbReference>
<dbReference type="SUPFAM" id="SSF141371">
    <property type="entry name" value="PilZ domain-like"/>
    <property type="match status" value="1"/>
</dbReference>
<proteinExistence type="predicted"/>
<dbReference type="InterPro" id="IPR009875">
    <property type="entry name" value="PilZ_domain"/>
</dbReference>